<proteinExistence type="predicted"/>
<evidence type="ECO:0000313" key="3">
    <source>
        <dbReference type="Proteomes" id="UP000034723"/>
    </source>
</evidence>
<dbReference type="Proteomes" id="UP000034723">
    <property type="component" value="Chromosome"/>
</dbReference>
<gene>
    <name evidence="2" type="ORF">GAH_00026</name>
</gene>
<keyword evidence="1" id="KW-0175">Coiled coil</keyword>
<dbReference type="KEGG" id="gah:GAH_00026"/>
<evidence type="ECO:0000313" key="2">
    <source>
        <dbReference type="EMBL" id="AKG92612.1"/>
    </source>
</evidence>
<dbReference type="EMBL" id="CP011267">
    <property type="protein sequence ID" value="AKG92612.1"/>
    <property type="molecule type" value="Genomic_DNA"/>
</dbReference>
<name>A0A0F7IID1_9EURY</name>
<dbReference type="RefSeq" id="WP_048094132.1">
    <property type="nucleotide sequence ID" value="NZ_CP011267.1"/>
</dbReference>
<sequence length="100" mass="12061">MEEKELVWLQGKRVAINTPIPLKIHQYCKEKEIKFSRLAEIGFLSLIREKEQNEKFKELKEELEIKTQALMKWAEKQKALLRLLEEKDVIDKEDLRRILL</sequence>
<protein>
    <submittedName>
        <fullName evidence="2">Uncharacterized protein</fullName>
    </submittedName>
</protein>
<dbReference type="STRING" id="113653.GAH_00026"/>
<keyword evidence="3" id="KW-1185">Reference proteome</keyword>
<organism evidence="2 3">
    <name type="scientific">Geoglobus ahangari</name>
    <dbReference type="NCBI Taxonomy" id="113653"/>
    <lineage>
        <taxon>Archaea</taxon>
        <taxon>Methanobacteriati</taxon>
        <taxon>Methanobacteriota</taxon>
        <taxon>Archaeoglobi</taxon>
        <taxon>Archaeoglobales</taxon>
        <taxon>Archaeoglobaceae</taxon>
        <taxon>Geoglobus</taxon>
    </lineage>
</organism>
<evidence type="ECO:0000256" key="1">
    <source>
        <dbReference type="SAM" id="Coils"/>
    </source>
</evidence>
<dbReference type="InParanoid" id="A0A0F7IID1"/>
<dbReference type="AlphaFoldDB" id="A0A0F7IID1"/>
<dbReference type="GeneID" id="24802615"/>
<accession>A0A0F7IID1</accession>
<dbReference type="HOGENOM" id="CLU_2299228_0_0_2"/>
<reference evidence="2 3" key="1">
    <citation type="submission" date="2015-04" db="EMBL/GenBank/DDBJ databases">
        <title>The complete genome sequence of the hyperthermophilic, obligate iron-reducing archaeon Geoglobus ahangari strain 234T.</title>
        <authorList>
            <person name="Manzella M.P."/>
            <person name="Holmes D.E."/>
            <person name="Rocheleau J.M."/>
            <person name="Chung A."/>
            <person name="Reguera G."/>
            <person name="Kashefi K."/>
        </authorList>
    </citation>
    <scope>NUCLEOTIDE SEQUENCE [LARGE SCALE GENOMIC DNA]</scope>
    <source>
        <strain evidence="2 3">234</strain>
    </source>
</reference>
<feature type="coiled-coil region" evidence="1">
    <location>
        <begin position="46"/>
        <end position="76"/>
    </location>
</feature>